<gene>
    <name evidence="6" type="ORF">NYP16_06200</name>
</gene>
<dbReference type="Pfam" id="PF01520">
    <property type="entry name" value="Amidase_3"/>
    <property type="match status" value="1"/>
</dbReference>
<evidence type="ECO:0000256" key="4">
    <source>
        <dbReference type="SAM" id="MobiDB-lite"/>
    </source>
</evidence>
<dbReference type="SUPFAM" id="SSF53187">
    <property type="entry name" value="Zn-dependent exopeptidases"/>
    <property type="match status" value="1"/>
</dbReference>
<evidence type="ECO:0000256" key="3">
    <source>
        <dbReference type="ARBA" id="ARBA00022801"/>
    </source>
</evidence>
<dbReference type="EC" id="3.5.1.28" evidence="2"/>
<evidence type="ECO:0000256" key="1">
    <source>
        <dbReference type="ARBA" id="ARBA00001561"/>
    </source>
</evidence>
<evidence type="ECO:0000313" key="7">
    <source>
        <dbReference type="Proteomes" id="UP001141619"/>
    </source>
</evidence>
<dbReference type="Gene3D" id="2.60.40.3500">
    <property type="match status" value="1"/>
</dbReference>
<comment type="caution">
    <text evidence="6">The sequence shown here is derived from an EMBL/GenBank/DDBJ whole genome shotgun (WGS) entry which is preliminary data.</text>
</comment>
<dbReference type="CDD" id="cd02696">
    <property type="entry name" value="MurNAc-LAA"/>
    <property type="match status" value="1"/>
</dbReference>
<name>A0A9X3TXH1_9PROT</name>
<keyword evidence="3" id="KW-0378">Hydrolase</keyword>
<evidence type="ECO:0000256" key="2">
    <source>
        <dbReference type="ARBA" id="ARBA00011901"/>
    </source>
</evidence>
<dbReference type="RefSeq" id="WP_274943245.1">
    <property type="nucleotide sequence ID" value="NZ_JANWOI010000002.1"/>
</dbReference>
<feature type="compositionally biased region" description="Pro residues" evidence="4">
    <location>
        <begin position="151"/>
        <end position="169"/>
    </location>
</feature>
<dbReference type="GO" id="GO:0008745">
    <property type="term" value="F:N-acetylmuramoyl-L-alanine amidase activity"/>
    <property type="evidence" value="ECO:0007669"/>
    <property type="project" value="UniProtKB-EC"/>
</dbReference>
<keyword evidence="7" id="KW-1185">Reference proteome</keyword>
<dbReference type="AlphaFoldDB" id="A0A9X3TXH1"/>
<dbReference type="InterPro" id="IPR002508">
    <property type="entry name" value="MurNAc-LAA_cat"/>
</dbReference>
<dbReference type="Gene3D" id="3.40.630.40">
    <property type="entry name" value="Zn-dependent exopeptidases"/>
    <property type="match status" value="1"/>
</dbReference>
<accession>A0A9X3TXH1</accession>
<evidence type="ECO:0000313" key="6">
    <source>
        <dbReference type="EMBL" id="MDA5193543.1"/>
    </source>
</evidence>
<reference evidence="6" key="1">
    <citation type="submission" date="2022-08" db="EMBL/GenBank/DDBJ databases">
        <authorList>
            <person name="Vandamme P."/>
            <person name="Hettiarachchi A."/>
            <person name="Peeters C."/>
            <person name="Cnockaert M."/>
            <person name="Carlier A."/>
        </authorList>
    </citation>
    <scope>NUCLEOTIDE SEQUENCE</scope>
    <source>
        <strain evidence="6">LMG 31809</strain>
    </source>
</reference>
<dbReference type="GO" id="GO:0009253">
    <property type="term" value="P:peptidoglycan catabolic process"/>
    <property type="evidence" value="ECO:0007669"/>
    <property type="project" value="InterPro"/>
</dbReference>
<dbReference type="EMBL" id="JANWOI010000002">
    <property type="protein sequence ID" value="MDA5193543.1"/>
    <property type="molecule type" value="Genomic_DNA"/>
</dbReference>
<dbReference type="PANTHER" id="PTHR30404">
    <property type="entry name" value="N-ACETYLMURAMOYL-L-ALANINE AMIDASE"/>
    <property type="match status" value="1"/>
</dbReference>
<dbReference type="SMART" id="SM00646">
    <property type="entry name" value="Ami_3"/>
    <property type="match status" value="1"/>
</dbReference>
<evidence type="ECO:0000259" key="5">
    <source>
        <dbReference type="SMART" id="SM00646"/>
    </source>
</evidence>
<reference evidence="6" key="2">
    <citation type="journal article" date="2023" name="Syst. Appl. Microbiol.">
        <title>Govania unica gen. nov., sp. nov., a rare biosphere bacterium that represents a novel family in the class Alphaproteobacteria.</title>
        <authorList>
            <person name="Vandamme P."/>
            <person name="Peeters C."/>
            <person name="Hettiarachchi A."/>
            <person name="Cnockaert M."/>
            <person name="Carlier A."/>
        </authorList>
    </citation>
    <scope>NUCLEOTIDE SEQUENCE</scope>
    <source>
        <strain evidence="6">LMG 31809</strain>
    </source>
</reference>
<dbReference type="GO" id="GO:0030288">
    <property type="term" value="C:outer membrane-bounded periplasmic space"/>
    <property type="evidence" value="ECO:0007669"/>
    <property type="project" value="TreeGrafter"/>
</dbReference>
<feature type="domain" description="MurNAc-LAA" evidence="5">
    <location>
        <begin position="240"/>
        <end position="394"/>
    </location>
</feature>
<proteinExistence type="predicted"/>
<comment type="catalytic activity">
    <reaction evidence="1">
        <text>Hydrolyzes the link between N-acetylmuramoyl residues and L-amino acid residues in certain cell-wall glycopeptides.</text>
        <dbReference type="EC" id="3.5.1.28"/>
    </reaction>
</comment>
<feature type="region of interest" description="Disordered" evidence="4">
    <location>
        <begin position="148"/>
        <end position="177"/>
    </location>
</feature>
<organism evidence="6 7">
    <name type="scientific">Govanella unica</name>
    <dbReference type="NCBI Taxonomy" id="2975056"/>
    <lineage>
        <taxon>Bacteria</taxon>
        <taxon>Pseudomonadati</taxon>
        <taxon>Pseudomonadota</taxon>
        <taxon>Alphaproteobacteria</taxon>
        <taxon>Emcibacterales</taxon>
        <taxon>Govanellaceae</taxon>
        <taxon>Govanella</taxon>
    </lineage>
</organism>
<dbReference type="PANTHER" id="PTHR30404:SF0">
    <property type="entry name" value="N-ACETYLMURAMOYL-L-ALANINE AMIDASE AMIC"/>
    <property type="match status" value="1"/>
</dbReference>
<protein>
    <recommendedName>
        <fullName evidence="2">N-acetylmuramoyl-L-alanine amidase</fullName>
        <ecNumber evidence="2">3.5.1.28</ecNumber>
    </recommendedName>
</protein>
<dbReference type="Proteomes" id="UP001141619">
    <property type="component" value="Unassembled WGS sequence"/>
</dbReference>
<sequence length="403" mass="42243">MATVLSVLGLVTIFSSAVALTIGDVRIGQNDGKTRFVIEADGALPSTAVVMTGPDRVIIEIPAADVQARSVNGGGVIAGYQFEVADGGKTRIILTLRSPALVASRFGIPPRDGRGHRLVIDLAPANRAAFEAAQAPAAAQVQAPVQAQVQAPPPPVAAPEVPGPPLPPPPKREGGGRRVVVLDAGHGGQDPGARAVNGRNEKDITLAAVHVIKGTLEATGRYRVVLTRSTDVYIPLRQRFQIARKAGADLFISVHADSCQGCKASGASVYTLSETSSDKEAAALAAKENKSDIIAGIDLGSQEPEVSSILIDLARRETMNYSANFATSLVREMAKSVPVRDNTHRFAGFMVLKAPDVPSVLLEMGYLTNPQDAETLSSRNGLERLGGAVLRAVDGYFLKVATN</sequence>
<dbReference type="InterPro" id="IPR050695">
    <property type="entry name" value="N-acetylmuramoyl_amidase_3"/>
</dbReference>